<keyword evidence="7" id="KW-0539">Nucleus</keyword>
<dbReference type="Pfam" id="PF07727">
    <property type="entry name" value="RVT_2"/>
    <property type="match status" value="1"/>
</dbReference>
<dbReference type="EMBL" id="CM007891">
    <property type="protein sequence ID" value="OTG33564.1"/>
    <property type="molecule type" value="Genomic_DNA"/>
</dbReference>
<dbReference type="Proteomes" id="UP000215914">
    <property type="component" value="Chromosome 2"/>
</dbReference>
<dbReference type="GO" id="GO:0080142">
    <property type="term" value="P:regulation of salicylic acid biosynthetic process"/>
    <property type="evidence" value="ECO:0000318"/>
    <property type="project" value="GO_Central"/>
</dbReference>
<feature type="compositionally biased region" description="Polar residues" evidence="8">
    <location>
        <begin position="718"/>
        <end position="727"/>
    </location>
</feature>
<evidence type="ECO:0000259" key="10">
    <source>
        <dbReference type="Pfam" id="PF07887"/>
    </source>
</evidence>
<gene>
    <name evidence="13" type="ORF">HannXRQ_Chr02g0036121</name>
</gene>
<dbReference type="InterPro" id="IPR046831">
    <property type="entry name" value="Calmodulin_bind_N"/>
</dbReference>
<evidence type="ECO:0000256" key="7">
    <source>
        <dbReference type="ARBA" id="ARBA00023242"/>
    </source>
</evidence>
<reference evidence="14" key="1">
    <citation type="journal article" date="2017" name="Nature">
        <title>The sunflower genome provides insights into oil metabolism, flowering and Asterid evolution.</title>
        <authorList>
            <person name="Badouin H."/>
            <person name="Gouzy J."/>
            <person name="Grassa C.J."/>
            <person name="Murat F."/>
            <person name="Staton S.E."/>
            <person name="Cottret L."/>
            <person name="Lelandais-Briere C."/>
            <person name="Owens G.L."/>
            <person name="Carrere S."/>
            <person name="Mayjonade B."/>
            <person name="Legrand L."/>
            <person name="Gill N."/>
            <person name="Kane N.C."/>
            <person name="Bowers J.E."/>
            <person name="Hubner S."/>
            <person name="Bellec A."/>
            <person name="Berard A."/>
            <person name="Berges H."/>
            <person name="Blanchet N."/>
            <person name="Boniface M.C."/>
            <person name="Brunel D."/>
            <person name="Catrice O."/>
            <person name="Chaidir N."/>
            <person name="Claudel C."/>
            <person name="Donnadieu C."/>
            <person name="Faraut T."/>
            <person name="Fievet G."/>
            <person name="Helmstetter N."/>
            <person name="King M."/>
            <person name="Knapp S.J."/>
            <person name="Lai Z."/>
            <person name="Le Paslier M.C."/>
            <person name="Lippi Y."/>
            <person name="Lorenzon L."/>
            <person name="Mandel J.R."/>
            <person name="Marage G."/>
            <person name="Marchand G."/>
            <person name="Marquand E."/>
            <person name="Bret-Mestries E."/>
            <person name="Morien E."/>
            <person name="Nambeesan S."/>
            <person name="Nguyen T."/>
            <person name="Pegot-Espagnet P."/>
            <person name="Pouilly N."/>
            <person name="Raftis F."/>
            <person name="Sallet E."/>
            <person name="Schiex T."/>
            <person name="Thomas J."/>
            <person name="Vandecasteele C."/>
            <person name="Vares D."/>
            <person name="Vear F."/>
            <person name="Vautrin S."/>
            <person name="Crespi M."/>
            <person name="Mangin B."/>
            <person name="Burke J.M."/>
            <person name="Salse J."/>
            <person name="Munos S."/>
            <person name="Vincourt P."/>
            <person name="Rieseberg L.H."/>
            <person name="Langlade N.B."/>
        </authorList>
    </citation>
    <scope>NUCLEOTIDE SEQUENCE [LARGE SCALE GENOMIC DNA]</scope>
    <source>
        <strain evidence="14">cv. SF193</strain>
    </source>
</reference>
<feature type="domain" description="Reverse transcriptase Ty1/copia-type" evidence="9">
    <location>
        <begin position="87"/>
        <end position="330"/>
    </location>
</feature>
<keyword evidence="13" id="KW-0695">RNA-directed DNA polymerase</keyword>
<dbReference type="AlphaFoldDB" id="A0A251VDR0"/>
<dbReference type="SUPFAM" id="SSF56672">
    <property type="entry name" value="DNA/RNA polymerases"/>
    <property type="match status" value="1"/>
</dbReference>
<name>A0A251VDR0_HELAN</name>
<keyword evidence="14" id="KW-1185">Reference proteome</keyword>
<keyword evidence="13" id="KW-0808">Transferase</keyword>
<accession>A0A251VDR0</accession>
<evidence type="ECO:0000256" key="4">
    <source>
        <dbReference type="ARBA" id="ARBA00023125"/>
    </source>
</evidence>
<evidence type="ECO:0000313" key="13">
    <source>
        <dbReference type="EMBL" id="OTG33564.1"/>
    </source>
</evidence>
<dbReference type="PANTHER" id="PTHR31713">
    <property type="entry name" value="OS02G0177800 PROTEIN"/>
    <property type="match status" value="1"/>
</dbReference>
<dbReference type="GO" id="GO:0003964">
    <property type="term" value="F:RNA-directed DNA polymerase activity"/>
    <property type="evidence" value="ECO:0007669"/>
    <property type="project" value="UniProtKB-KW"/>
</dbReference>
<dbReference type="GO" id="GO:0003700">
    <property type="term" value="F:DNA-binding transcription factor activity"/>
    <property type="evidence" value="ECO:0000318"/>
    <property type="project" value="GO_Central"/>
</dbReference>
<feature type="domain" description="Calmodulin binding protein central" evidence="11">
    <location>
        <begin position="514"/>
        <end position="576"/>
    </location>
</feature>
<evidence type="ECO:0000256" key="1">
    <source>
        <dbReference type="ARBA" id="ARBA00004123"/>
    </source>
</evidence>
<comment type="similarity">
    <text evidence="2">Belongs to the plant ACBP60 protein family.</text>
</comment>
<feature type="compositionally biased region" description="Polar residues" evidence="8">
    <location>
        <begin position="679"/>
        <end position="695"/>
    </location>
</feature>
<feature type="domain" description="Calmodulin binding protein-like N-terminal" evidence="10">
    <location>
        <begin position="373"/>
        <end position="501"/>
    </location>
</feature>
<feature type="region of interest" description="Disordered" evidence="8">
    <location>
        <begin position="1"/>
        <end position="33"/>
    </location>
</feature>
<evidence type="ECO:0000256" key="8">
    <source>
        <dbReference type="SAM" id="MobiDB-lite"/>
    </source>
</evidence>
<dbReference type="GO" id="GO:0005634">
    <property type="term" value="C:nucleus"/>
    <property type="evidence" value="ECO:0000318"/>
    <property type="project" value="GO_Central"/>
</dbReference>
<dbReference type="Pfam" id="PF20452">
    <property type="entry name" value="Calmod_bind_C"/>
    <property type="match status" value="1"/>
</dbReference>
<dbReference type="InterPro" id="IPR012416">
    <property type="entry name" value="CBP60"/>
</dbReference>
<sequence length="780" mass="88768">MSETTGRYSLPPRANRGVPPKRYSPEKETRNSRYPVANMVNGNLSNNAKAFVASLYTEQIPNSVKEAQGKKNWEEAMEVEMRALMKNNTWEKCILPKGKKTVGCRWVYSIKYKPDGSIGRYKARLVAKGYTQTYGIDYSETFSPVAKMDTIRVLFSVAANKDWPLHQFDVTNAFLHGDLTEEVYMEAPPGFSGGFKDGEVCRLKKSLYGLKQSPRAWFGKFTLAMKEYGYHQSNADHTLFLKRRNGLVTCLIIYVDDMIITGDDVEEIAQLKRNLFSKFEMKDLGNLKYFLGIEVLRSKRGIFICQKKYVLDLLAETGLIDCKPADTPMVVNHNLHMELDGKLADRERYQRLVGKLIYLSHTRPDIAYAVGVVIQGNDQNSFLVALVDEVSGQIVTTGVAAAMEVEIVVLEGESSHDEPDNWTSDEFNSRIVKKWNEQNVLKGNTFVKLNEGTVYVDKISFTHNSKWKGKRICRIGARPVNAVFPTRVKEAKTELFLVEDKRNDMYKKHEIPSLSDHLYRLHKISHRSCYKRLSSERVKTVMDLLTLHAINPQRLKDILKVSHKTWKIIMDHANMCKDDKSKGTYLSYYPRNGQKSNGVAFNVSGQLVGIVAESKFVSSDKLPDDKRADAQKLIASSSEHWKEVVSFNDQDLLINHLQQRAILNPLSHNNLNVVIPQTFDPSNHTNLTSPKSQSPKRPASEHASSNSPKQPRYDHPKSSPSSMTSVGMDTSIRREANNLQLPLDDGDISMYLNLDLRDRRWKIVWCAVGWISVMIKLRKE</sequence>
<evidence type="ECO:0000256" key="6">
    <source>
        <dbReference type="ARBA" id="ARBA00023163"/>
    </source>
</evidence>
<keyword evidence="4" id="KW-0238">DNA-binding</keyword>
<comment type="subcellular location">
    <subcellularLocation>
        <location evidence="1">Nucleus</location>
    </subcellularLocation>
</comment>
<evidence type="ECO:0000256" key="3">
    <source>
        <dbReference type="ARBA" id="ARBA00023015"/>
    </source>
</evidence>
<evidence type="ECO:0000313" key="14">
    <source>
        <dbReference type="Proteomes" id="UP000215914"/>
    </source>
</evidence>
<keyword evidence="3" id="KW-0805">Transcription regulation</keyword>
<dbReference type="STRING" id="4232.A0A251VDR0"/>
<dbReference type="Pfam" id="PF20451">
    <property type="entry name" value="Calmod_bind_M"/>
    <property type="match status" value="1"/>
</dbReference>
<keyword evidence="13" id="KW-0548">Nucleotidyltransferase</keyword>
<evidence type="ECO:0000259" key="11">
    <source>
        <dbReference type="Pfam" id="PF20451"/>
    </source>
</evidence>
<organism evidence="13 14">
    <name type="scientific">Helianthus annuus</name>
    <name type="common">Common sunflower</name>
    <dbReference type="NCBI Taxonomy" id="4232"/>
    <lineage>
        <taxon>Eukaryota</taxon>
        <taxon>Viridiplantae</taxon>
        <taxon>Streptophyta</taxon>
        <taxon>Embryophyta</taxon>
        <taxon>Tracheophyta</taxon>
        <taxon>Spermatophyta</taxon>
        <taxon>Magnoliopsida</taxon>
        <taxon>eudicotyledons</taxon>
        <taxon>Gunneridae</taxon>
        <taxon>Pentapetalae</taxon>
        <taxon>asterids</taxon>
        <taxon>campanulids</taxon>
        <taxon>Asterales</taxon>
        <taxon>Asteraceae</taxon>
        <taxon>Asteroideae</taxon>
        <taxon>Heliantheae alliance</taxon>
        <taxon>Heliantheae</taxon>
        <taxon>Helianthus</taxon>
    </lineage>
</organism>
<dbReference type="InParanoid" id="A0A251VDR0"/>
<evidence type="ECO:0000259" key="9">
    <source>
        <dbReference type="Pfam" id="PF07727"/>
    </source>
</evidence>
<dbReference type="InterPro" id="IPR046829">
    <property type="entry name" value="Calmod_bind_C"/>
</dbReference>
<protein>
    <submittedName>
        <fullName evidence="13">Putative CALMODULIN-BINDING PROTEIN, Reverse transcriptase, RNA-dependent DNA polymerase</fullName>
    </submittedName>
</protein>
<keyword evidence="6" id="KW-0804">Transcription</keyword>
<dbReference type="InterPro" id="IPR013103">
    <property type="entry name" value="RVT_2"/>
</dbReference>
<proteinExistence type="inferred from homology"/>
<feature type="region of interest" description="Disordered" evidence="8">
    <location>
        <begin position="677"/>
        <end position="727"/>
    </location>
</feature>
<evidence type="ECO:0000259" key="12">
    <source>
        <dbReference type="Pfam" id="PF20452"/>
    </source>
</evidence>
<dbReference type="GO" id="GO:0043565">
    <property type="term" value="F:sequence-specific DNA binding"/>
    <property type="evidence" value="ECO:0000318"/>
    <property type="project" value="GO_Central"/>
</dbReference>
<evidence type="ECO:0000256" key="2">
    <source>
        <dbReference type="ARBA" id="ARBA00007214"/>
    </source>
</evidence>
<dbReference type="PANTHER" id="PTHR31713:SF77">
    <property type="entry name" value="CALMODULIN-BINDING PROTEIN, REVERSE TRANSCRIPTASE, RNA-DEPENDENT DNA POLYMERASE-RELATED"/>
    <property type="match status" value="1"/>
</dbReference>
<dbReference type="GO" id="GO:0005516">
    <property type="term" value="F:calmodulin binding"/>
    <property type="evidence" value="ECO:0007669"/>
    <property type="project" value="InterPro"/>
</dbReference>
<dbReference type="InterPro" id="IPR043502">
    <property type="entry name" value="DNA/RNA_pol_sf"/>
</dbReference>
<dbReference type="InterPro" id="IPR046830">
    <property type="entry name" value="Calmod_bind_M"/>
</dbReference>
<evidence type="ECO:0000256" key="5">
    <source>
        <dbReference type="ARBA" id="ARBA00023159"/>
    </source>
</evidence>
<keyword evidence="5" id="KW-0010">Activator</keyword>
<dbReference type="Pfam" id="PF07887">
    <property type="entry name" value="Calmodulin_bind"/>
    <property type="match status" value="1"/>
</dbReference>
<feature type="domain" description="Calmodulin binding protein C-terminal" evidence="12">
    <location>
        <begin position="587"/>
        <end position="646"/>
    </location>
</feature>